<feature type="compositionally biased region" description="Basic residues" evidence="8">
    <location>
        <begin position="356"/>
        <end position="367"/>
    </location>
</feature>
<dbReference type="GO" id="GO:0005634">
    <property type="term" value="C:nucleus"/>
    <property type="evidence" value="ECO:0007669"/>
    <property type="project" value="UniProtKB-SubCell"/>
</dbReference>
<name>U5ES77_9DIPT</name>
<feature type="compositionally biased region" description="Low complexity" evidence="8">
    <location>
        <begin position="798"/>
        <end position="817"/>
    </location>
</feature>
<comment type="subcellular location">
    <subcellularLocation>
        <location evidence="1">Nucleus</location>
    </subcellularLocation>
</comment>
<dbReference type="PANTHER" id="PTHR24131:SF10">
    <property type="entry name" value="ANKYRIN-REPEAT, SH3-DOMAIN, AND PROLINE-RICH-REGION CONTAINING PROTEIN, ISOFORM B"/>
    <property type="match status" value="1"/>
</dbReference>
<feature type="coiled-coil region" evidence="7">
    <location>
        <begin position="20"/>
        <end position="74"/>
    </location>
</feature>
<dbReference type="PANTHER" id="PTHR24131">
    <property type="entry name" value="APOPTOSIS-STIMULATING OF P53 PROTEIN"/>
    <property type="match status" value="1"/>
</dbReference>
<feature type="region of interest" description="Disordered" evidence="8">
    <location>
        <begin position="262"/>
        <end position="283"/>
    </location>
</feature>
<feature type="region of interest" description="Disordered" evidence="8">
    <location>
        <begin position="765"/>
        <end position="831"/>
    </location>
</feature>
<feature type="compositionally biased region" description="Low complexity" evidence="8">
    <location>
        <begin position="209"/>
        <end position="222"/>
    </location>
</feature>
<evidence type="ECO:0000256" key="2">
    <source>
        <dbReference type="ARBA" id="ARBA00022703"/>
    </source>
</evidence>
<dbReference type="SUPFAM" id="SSF48403">
    <property type="entry name" value="Ankyrin repeat"/>
    <property type="match status" value="1"/>
</dbReference>
<keyword evidence="2" id="KW-0053">Apoptosis</keyword>
<dbReference type="GO" id="GO:0006915">
    <property type="term" value="P:apoptotic process"/>
    <property type="evidence" value="ECO:0007669"/>
    <property type="project" value="UniProtKB-KW"/>
</dbReference>
<keyword evidence="3" id="KW-0677">Repeat</keyword>
<feature type="compositionally biased region" description="Low complexity" evidence="8">
    <location>
        <begin position="324"/>
        <end position="335"/>
    </location>
</feature>
<dbReference type="GO" id="GO:0042981">
    <property type="term" value="P:regulation of apoptotic process"/>
    <property type="evidence" value="ECO:0007669"/>
    <property type="project" value="InterPro"/>
</dbReference>
<feature type="region of interest" description="Disordered" evidence="8">
    <location>
        <begin position="324"/>
        <end position="385"/>
    </location>
</feature>
<evidence type="ECO:0000256" key="7">
    <source>
        <dbReference type="SAM" id="Coils"/>
    </source>
</evidence>
<feature type="compositionally biased region" description="Low complexity" evidence="8">
    <location>
        <begin position="273"/>
        <end position="283"/>
    </location>
</feature>
<feature type="compositionally biased region" description="Low complexity" evidence="8">
    <location>
        <begin position="616"/>
        <end position="644"/>
    </location>
</feature>
<evidence type="ECO:0000256" key="4">
    <source>
        <dbReference type="ARBA" id="ARBA00023043"/>
    </source>
</evidence>
<evidence type="ECO:0000256" key="3">
    <source>
        <dbReference type="ARBA" id="ARBA00022737"/>
    </source>
</evidence>
<feature type="region of interest" description="Disordered" evidence="8">
    <location>
        <begin position="207"/>
        <end position="236"/>
    </location>
</feature>
<dbReference type="InterPro" id="IPR036770">
    <property type="entry name" value="Ankyrin_rpt-contain_sf"/>
</dbReference>
<protein>
    <submittedName>
        <fullName evidence="9">Putative apoptosis stimulating of p53</fullName>
    </submittedName>
</protein>
<reference evidence="9" key="1">
    <citation type="journal article" date="2014" name="Insect Biochem. Mol. Biol.">
        <title>An insight into the sialome of the frog biting fly, Corethrella appendiculata.</title>
        <authorList>
            <person name="Ribeiro J.M.C."/>
            <person name="Chagas A.C."/>
            <person name="Pham V.M."/>
            <person name="Lounibos L.P."/>
            <person name="Calvo E."/>
        </authorList>
    </citation>
    <scope>NUCLEOTIDE SEQUENCE</scope>
    <source>
        <tissue evidence="9">Salivary glands</tissue>
    </source>
</reference>
<evidence type="ECO:0000256" key="8">
    <source>
        <dbReference type="SAM" id="MobiDB-lite"/>
    </source>
</evidence>
<feature type="compositionally biased region" description="Low complexity" evidence="8">
    <location>
        <begin position="368"/>
        <end position="383"/>
    </location>
</feature>
<accession>U5ES77</accession>
<keyword evidence="7" id="KW-0175">Coiled coil</keyword>
<dbReference type="GO" id="GO:0002039">
    <property type="term" value="F:p53 binding"/>
    <property type="evidence" value="ECO:0007669"/>
    <property type="project" value="InterPro"/>
</dbReference>
<dbReference type="Gene3D" id="1.25.40.20">
    <property type="entry name" value="Ankyrin repeat-containing domain"/>
    <property type="match status" value="1"/>
</dbReference>
<feature type="compositionally biased region" description="Polar residues" evidence="8">
    <location>
        <begin position="140"/>
        <end position="149"/>
    </location>
</feature>
<dbReference type="PROSITE" id="PS50088">
    <property type="entry name" value="ANK_REPEAT"/>
    <property type="match status" value="1"/>
</dbReference>
<organism evidence="9">
    <name type="scientific">Corethrella appendiculata</name>
    <dbReference type="NCBI Taxonomy" id="1370023"/>
    <lineage>
        <taxon>Eukaryota</taxon>
        <taxon>Metazoa</taxon>
        <taxon>Ecdysozoa</taxon>
        <taxon>Arthropoda</taxon>
        <taxon>Hexapoda</taxon>
        <taxon>Insecta</taxon>
        <taxon>Pterygota</taxon>
        <taxon>Neoptera</taxon>
        <taxon>Endopterygota</taxon>
        <taxon>Diptera</taxon>
        <taxon>Nematocera</taxon>
        <taxon>Culicoidea</taxon>
        <taxon>Chaoboridae</taxon>
        <taxon>Corethrella</taxon>
    </lineage>
</organism>
<evidence type="ECO:0000313" key="9">
    <source>
        <dbReference type="EMBL" id="JAB56498.1"/>
    </source>
</evidence>
<keyword evidence="5" id="KW-0539">Nucleus</keyword>
<evidence type="ECO:0000256" key="1">
    <source>
        <dbReference type="ARBA" id="ARBA00004123"/>
    </source>
</evidence>
<dbReference type="PROSITE" id="PS50297">
    <property type="entry name" value="ANK_REP_REGION"/>
    <property type="match status" value="1"/>
</dbReference>
<keyword evidence="4 6" id="KW-0040">ANK repeat</keyword>
<dbReference type="EMBL" id="GANO01003373">
    <property type="protein sequence ID" value="JAB56498.1"/>
    <property type="molecule type" value="mRNA"/>
</dbReference>
<dbReference type="InterPro" id="IPR047163">
    <property type="entry name" value="ASPP1/2"/>
</dbReference>
<proteinExistence type="evidence at transcript level"/>
<feature type="region of interest" description="Disordered" evidence="8">
    <location>
        <begin position="609"/>
        <end position="644"/>
    </location>
</feature>
<dbReference type="InterPro" id="IPR002110">
    <property type="entry name" value="Ankyrin_rpt"/>
</dbReference>
<feature type="region of interest" description="Disordered" evidence="8">
    <location>
        <begin position="130"/>
        <end position="149"/>
    </location>
</feature>
<evidence type="ECO:0000256" key="5">
    <source>
        <dbReference type="ARBA" id="ARBA00023242"/>
    </source>
</evidence>
<feature type="compositionally biased region" description="Low complexity" evidence="8">
    <location>
        <begin position="776"/>
        <end position="791"/>
    </location>
</feature>
<dbReference type="AlphaFoldDB" id="U5ES77"/>
<sequence length="911" mass="100568">PGRPTAAELRAMALRQQQQIDSQHQLLAAKEQRLRFLKAQEARGVAAAAEGERLRRLRERVEAQESKLRRLRALRGQVDLQKTYNVTLSNDLDSIRALFSEKEKELTLAVAKVEALTRQLEDLRRDRRGPLNLIPGNGGANIQQLSTSPASRELEKLRRELMYRNQLSLQQDARLHLQREALQQRQAELRSVDQRILELQARLHKKKASNLVQQQQQQQQPPNSSPSPTLPNNVHIRSSSTHIYPQQRVVPRGNIVAVEPYNHTPQKTVPPSLHHQLQQQQLQQPVQALTNQANKANILKNNAHLQLNPQQQIIQDFALLKLQQGQNSPSGHSNSSGGGSSSGHLMAPDSDENKLARQHLKQHHLQHYHQQQQQQQQLQQHHPLQQHHHLMYNQKDLLDNENLILNSKNIIDPKFQTLPYNNNSNSNSISSSNNMKLNMINGTKISSASTTTPTAIPIAANTNLLTMVSTQSQLTTINNTNECDSDKAADLSDASSNSNSGKLLHHNNNKQNVIVTGNSNIDDNKPVIKPKAINHFSQNHLHQIPSGNLVVPPRKPISSVAPTLAPKIVAHSPKVNMVAPQSQAQNPILQTQQPHSAIAELLDKLRPALPPKPIKQQQQHQLDNNNDNVQSTTSSSSIAPPPTVISAINKPAISEPVETLSFDNKNDSQNNNQITSTSSTIAATTTITTSTSTTTLSDNLPIKAKPLTIKKQPLSEQPKLKSLVSNLSVYKQQQQQQQQYGGSTMRRIEMPPSFLFPEIERAELKIDKSGNNSAPTTGDTNTISSTNSSIDETDKSPVPDSPKLSSPSSSSTTSSSPIDDNGNSKTSSHDDIIRRKRNLIAAGVNDANNKVKLARRVSFDPLALLLDASLEGELELVKKTAMQVPNPSAANDEGITALHNAICAGHVEIVK</sequence>
<feature type="non-terminal residue" evidence="9">
    <location>
        <position position="1"/>
    </location>
</feature>
<feature type="repeat" description="ANK" evidence="6">
    <location>
        <begin position="893"/>
        <end position="911"/>
    </location>
</feature>
<evidence type="ECO:0000256" key="6">
    <source>
        <dbReference type="PROSITE-ProRule" id="PRU00023"/>
    </source>
</evidence>